<name>A0A934J8Q4_9BACL</name>
<dbReference type="AlphaFoldDB" id="A0A934J8Q4"/>
<accession>A0A934J8Q4</accession>
<evidence type="ECO:0000313" key="1">
    <source>
        <dbReference type="EMBL" id="MBJ6362338.1"/>
    </source>
</evidence>
<gene>
    <name evidence="1" type="ORF">JFN88_13765</name>
</gene>
<proteinExistence type="predicted"/>
<evidence type="ECO:0000313" key="2">
    <source>
        <dbReference type="Proteomes" id="UP000640274"/>
    </source>
</evidence>
<keyword evidence="2" id="KW-1185">Reference proteome</keyword>
<dbReference type="Proteomes" id="UP000640274">
    <property type="component" value="Unassembled WGS sequence"/>
</dbReference>
<dbReference type="EMBL" id="JAELUP010000065">
    <property type="protein sequence ID" value="MBJ6362338.1"/>
    <property type="molecule type" value="Genomic_DNA"/>
</dbReference>
<comment type="caution">
    <text evidence="1">The sequence shown here is derived from an EMBL/GenBank/DDBJ whole genome shotgun (WGS) entry which is preliminary data.</text>
</comment>
<organism evidence="1 2">
    <name type="scientific">Paenibacillus roseus</name>
    <dbReference type="NCBI Taxonomy" id="2798579"/>
    <lineage>
        <taxon>Bacteria</taxon>
        <taxon>Bacillati</taxon>
        <taxon>Bacillota</taxon>
        <taxon>Bacilli</taxon>
        <taxon>Bacillales</taxon>
        <taxon>Paenibacillaceae</taxon>
        <taxon>Paenibacillus</taxon>
    </lineage>
</organism>
<dbReference type="RefSeq" id="WP_199019856.1">
    <property type="nucleotide sequence ID" value="NZ_JAELUP010000065.1"/>
</dbReference>
<reference evidence="1" key="1">
    <citation type="submission" date="2020-12" db="EMBL/GenBank/DDBJ databases">
        <authorList>
            <person name="Huq M.A."/>
        </authorList>
    </citation>
    <scope>NUCLEOTIDE SEQUENCE</scope>
    <source>
        <strain evidence="1">MAHUQ-46</strain>
    </source>
</reference>
<sequence>MKKIVNIENVKILESNFLKVFKNKDPFDDDVYADNIQAKLLLFPTEGYYLQKEQFKALIQSITHIGEEQFYISEIEGDCFSTLLSNDSYESGHWVGKNSSSYEEYTNLPIVLESAIYSTNGSWGILISHEGHAILGGSKEFVEKIQIVYSYDESCKQRFIEQWERNQKEYNSNIDWIYAFLKQFS</sequence>
<protein>
    <submittedName>
        <fullName evidence="1">Uncharacterized protein</fullName>
    </submittedName>
</protein>